<keyword evidence="3" id="KW-1185">Reference proteome</keyword>
<protein>
    <submittedName>
        <fullName evidence="2">Uncharacterized protein</fullName>
    </submittedName>
</protein>
<proteinExistence type="predicted"/>
<comment type="caution">
    <text evidence="2">The sequence shown here is derived from an EMBL/GenBank/DDBJ whole genome shotgun (WGS) entry which is preliminary data.</text>
</comment>
<dbReference type="Gene3D" id="3.40.50.720">
    <property type="entry name" value="NAD(P)-binding Rossmann-like Domain"/>
    <property type="match status" value="1"/>
</dbReference>
<dbReference type="EMBL" id="JARIHO010000030">
    <property type="protein sequence ID" value="KAJ7336952.1"/>
    <property type="molecule type" value="Genomic_DNA"/>
</dbReference>
<sequence>MDRHEGRIVVLGSLSHDPSAPFNKMAFKDPKWRTFFPDGTGTEAIAKGTWSTTQDDPAWSGGLRRYAASKLCQIMMIPALQRRLSSSPLLKNISILGVDPGTLSNTTLLRRGPSFMHFFVFRFLMHLAAIIGVWLAENSPLRTAGKSAGDVVRAAFGEFGGERPDGWYFDGSKRADTSAEARDEQKQEMLWRDTVGYVRLEEGETILGDWNEV</sequence>
<gene>
    <name evidence="2" type="ORF">DFH08DRAFT_877774</name>
</gene>
<evidence type="ECO:0000256" key="1">
    <source>
        <dbReference type="SAM" id="Phobius"/>
    </source>
</evidence>
<evidence type="ECO:0000313" key="2">
    <source>
        <dbReference type="EMBL" id="KAJ7336952.1"/>
    </source>
</evidence>
<evidence type="ECO:0000313" key="3">
    <source>
        <dbReference type="Proteomes" id="UP001218218"/>
    </source>
</evidence>
<feature type="transmembrane region" description="Helical" evidence="1">
    <location>
        <begin position="115"/>
        <end position="136"/>
    </location>
</feature>
<name>A0AAD6ZSN1_9AGAR</name>
<keyword evidence="1" id="KW-0812">Transmembrane</keyword>
<accession>A0AAD6ZSN1</accession>
<keyword evidence="1" id="KW-0472">Membrane</keyword>
<dbReference type="AlphaFoldDB" id="A0AAD6ZSN1"/>
<reference evidence="2" key="1">
    <citation type="submission" date="2023-03" db="EMBL/GenBank/DDBJ databases">
        <title>Massive genome expansion in bonnet fungi (Mycena s.s.) driven by repeated elements and novel gene families across ecological guilds.</title>
        <authorList>
            <consortium name="Lawrence Berkeley National Laboratory"/>
            <person name="Harder C.B."/>
            <person name="Miyauchi S."/>
            <person name="Viragh M."/>
            <person name="Kuo A."/>
            <person name="Thoen E."/>
            <person name="Andreopoulos B."/>
            <person name="Lu D."/>
            <person name="Skrede I."/>
            <person name="Drula E."/>
            <person name="Henrissat B."/>
            <person name="Morin E."/>
            <person name="Kohler A."/>
            <person name="Barry K."/>
            <person name="LaButti K."/>
            <person name="Morin E."/>
            <person name="Salamov A."/>
            <person name="Lipzen A."/>
            <person name="Mereny Z."/>
            <person name="Hegedus B."/>
            <person name="Baldrian P."/>
            <person name="Stursova M."/>
            <person name="Weitz H."/>
            <person name="Taylor A."/>
            <person name="Grigoriev I.V."/>
            <person name="Nagy L.G."/>
            <person name="Martin F."/>
            <person name="Kauserud H."/>
        </authorList>
    </citation>
    <scope>NUCLEOTIDE SEQUENCE</scope>
    <source>
        <strain evidence="2">CBHHK002</strain>
    </source>
</reference>
<dbReference type="Proteomes" id="UP001218218">
    <property type="component" value="Unassembled WGS sequence"/>
</dbReference>
<keyword evidence="1" id="KW-1133">Transmembrane helix</keyword>
<organism evidence="2 3">
    <name type="scientific">Mycena albidolilacea</name>
    <dbReference type="NCBI Taxonomy" id="1033008"/>
    <lineage>
        <taxon>Eukaryota</taxon>
        <taxon>Fungi</taxon>
        <taxon>Dikarya</taxon>
        <taxon>Basidiomycota</taxon>
        <taxon>Agaricomycotina</taxon>
        <taxon>Agaricomycetes</taxon>
        <taxon>Agaricomycetidae</taxon>
        <taxon>Agaricales</taxon>
        <taxon>Marasmiineae</taxon>
        <taxon>Mycenaceae</taxon>
        <taxon>Mycena</taxon>
    </lineage>
</organism>